<protein>
    <submittedName>
        <fullName evidence="6">Uncharacterized protein</fullName>
    </submittedName>
</protein>
<dbReference type="Proteomes" id="UP000190962">
    <property type="component" value="Unassembled WGS sequence"/>
</dbReference>
<dbReference type="PANTHER" id="PTHR44943:SF8">
    <property type="entry name" value="TPR REPEAT-CONTAINING PROTEIN MJ0263"/>
    <property type="match status" value="1"/>
</dbReference>
<dbReference type="PROSITE" id="PS50005">
    <property type="entry name" value="TPR"/>
    <property type="match status" value="3"/>
</dbReference>
<organism evidence="6 7">
    <name type="scientific">Solemya velum gill symbiont</name>
    <dbReference type="NCBI Taxonomy" id="2340"/>
    <lineage>
        <taxon>Bacteria</taxon>
        <taxon>Pseudomonadati</taxon>
        <taxon>Pseudomonadota</taxon>
        <taxon>Gammaproteobacteria</taxon>
        <taxon>sulfur-oxidizing symbionts</taxon>
    </lineage>
</organism>
<evidence type="ECO:0000313" key="7">
    <source>
        <dbReference type="Proteomes" id="UP000190962"/>
    </source>
</evidence>
<dbReference type="SMART" id="SM00028">
    <property type="entry name" value="TPR"/>
    <property type="match status" value="3"/>
</dbReference>
<keyword evidence="2 3" id="KW-0802">TPR repeat</keyword>
<feature type="region of interest" description="Disordered" evidence="4">
    <location>
        <begin position="145"/>
        <end position="172"/>
    </location>
</feature>
<evidence type="ECO:0000256" key="3">
    <source>
        <dbReference type="PROSITE-ProRule" id="PRU00339"/>
    </source>
</evidence>
<dbReference type="AlphaFoldDB" id="A0A1T2EZD3"/>
<gene>
    <name evidence="6" type="ORF">BOV88_07900</name>
</gene>
<dbReference type="EMBL" id="MPNX01000010">
    <property type="protein sequence ID" value="OOY34844.1"/>
    <property type="molecule type" value="Genomic_DNA"/>
</dbReference>
<keyword evidence="1" id="KW-0677">Repeat</keyword>
<evidence type="ECO:0000256" key="2">
    <source>
        <dbReference type="ARBA" id="ARBA00022803"/>
    </source>
</evidence>
<dbReference type="Pfam" id="PF13432">
    <property type="entry name" value="TPR_16"/>
    <property type="match status" value="1"/>
</dbReference>
<feature type="signal peptide" evidence="5">
    <location>
        <begin position="1"/>
        <end position="23"/>
    </location>
</feature>
<keyword evidence="5" id="KW-0732">Signal</keyword>
<name>A0A1T2EZD3_SOVGS</name>
<dbReference type="PANTHER" id="PTHR44943">
    <property type="entry name" value="CELLULOSE SYNTHASE OPERON PROTEIN C"/>
    <property type="match status" value="1"/>
</dbReference>
<accession>A0A1T2EZD3</accession>
<evidence type="ECO:0000256" key="5">
    <source>
        <dbReference type="SAM" id="SignalP"/>
    </source>
</evidence>
<dbReference type="InterPro" id="IPR011990">
    <property type="entry name" value="TPR-like_helical_dom_sf"/>
</dbReference>
<feature type="repeat" description="TPR" evidence="3">
    <location>
        <begin position="27"/>
        <end position="60"/>
    </location>
</feature>
<dbReference type="InterPro" id="IPR019734">
    <property type="entry name" value="TPR_rpt"/>
</dbReference>
<dbReference type="RefSeq" id="WP_078453101.1">
    <property type="nucleotide sequence ID" value="NZ_MPNX01000010.1"/>
</dbReference>
<evidence type="ECO:0000256" key="4">
    <source>
        <dbReference type="SAM" id="MobiDB-lite"/>
    </source>
</evidence>
<reference evidence="6 7" key="1">
    <citation type="submission" date="2016-11" db="EMBL/GenBank/DDBJ databases">
        <title>Mixed transmission modes and dynamic genome evolution in an obligate animal-bacterial symbiosis.</title>
        <authorList>
            <person name="Russell S.L."/>
            <person name="Corbett-Detig R.B."/>
            <person name="Cavanaugh C.M."/>
        </authorList>
    </citation>
    <scope>NUCLEOTIDE SEQUENCE [LARGE SCALE GENOMIC DNA]</scope>
    <source>
        <strain evidence="6">MA-KB16</strain>
    </source>
</reference>
<feature type="compositionally biased region" description="Basic and acidic residues" evidence="4">
    <location>
        <begin position="145"/>
        <end position="158"/>
    </location>
</feature>
<dbReference type="InterPro" id="IPR051685">
    <property type="entry name" value="Ycf3/AcsC/BcsC/TPR_MFPF"/>
</dbReference>
<comment type="caution">
    <text evidence="6">The sequence shown here is derived from an EMBL/GenBank/DDBJ whole genome shotgun (WGS) entry which is preliminary data.</text>
</comment>
<dbReference type="Gene3D" id="1.25.40.10">
    <property type="entry name" value="Tetratricopeptide repeat domain"/>
    <property type="match status" value="1"/>
</dbReference>
<dbReference type="GeneID" id="86991920"/>
<feature type="chain" id="PRO_5012820520" evidence="5">
    <location>
        <begin position="24"/>
        <end position="172"/>
    </location>
</feature>
<evidence type="ECO:0000256" key="1">
    <source>
        <dbReference type="ARBA" id="ARBA00022737"/>
    </source>
</evidence>
<evidence type="ECO:0000313" key="6">
    <source>
        <dbReference type="EMBL" id="OOY34844.1"/>
    </source>
</evidence>
<dbReference type="Pfam" id="PF13181">
    <property type="entry name" value="TPR_8"/>
    <property type="match status" value="1"/>
</dbReference>
<feature type="repeat" description="TPR" evidence="3">
    <location>
        <begin position="61"/>
        <end position="94"/>
    </location>
</feature>
<dbReference type="SUPFAM" id="SSF48452">
    <property type="entry name" value="TPR-like"/>
    <property type="match status" value="1"/>
</dbReference>
<proteinExistence type="predicted"/>
<feature type="repeat" description="TPR" evidence="3">
    <location>
        <begin position="95"/>
        <end position="128"/>
    </location>
</feature>
<sequence length="172" mass="18765">MKKTVLLTTITSLLLLLASASLASEDASKLIAEGNRLWSENKVEDAEVSFKKAIEADPDSPEAYGRLGALLMVQNRGDDAIAAYQEAITRDSENAKYFAALSIAYLHKGYHAMAKEMVERAIELDPNMKNAKDITKYIDAKMERMAEASSAQEHKNGNDPHANVVPAPAGEK</sequence>